<dbReference type="PANTHER" id="PTHR43806">
    <property type="entry name" value="PEPTIDASE S8"/>
    <property type="match status" value="1"/>
</dbReference>
<evidence type="ECO:0000313" key="11">
    <source>
        <dbReference type="Proteomes" id="UP000516018"/>
    </source>
</evidence>
<dbReference type="PANTHER" id="PTHR43806:SF11">
    <property type="entry name" value="CEREVISIN-RELATED"/>
    <property type="match status" value="1"/>
</dbReference>
<dbReference type="InterPro" id="IPR054399">
    <property type="entry name" value="Fervidolysin-like_N_prodom"/>
</dbReference>
<proteinExistence type="inferred from homology"/>
<evidence type="ECO:0000256" key="3">
    <source>
        <dbReference type="ARBA" id="ARBA00022801"/>
    </source>
</evidence>
<protein>
    <submittedName>
        <fullName evidence="10">S8 family serine peptidase</fullName>
    </submittedName>
</protein>
<evidence type="ECO:0000313" key="10">
    <source>
        <dbReference type="EMBL" id="QNP40354.1"/>
    </source>
</evidence>
<evidence type="ECO:0000259" key="8">
    <source>
        <dbReference type="Pfam" id="PF00082"/>
    </source>
</evidence>
<feature type="chain" id="PRO_5028887183" evidence="7">
    <location>
        <begin position="27"/>
        <end position="457"/>
    </location>
</feature>
<feature type="active site" description="Charge relay system" evidence="5 6">
    <location>
        <position position="230"/>
    </location>
</feature>
<dbReference type="InterPro" id="IPR015500">
    <property type="entry name" value="Peptidase_S8_subtilisin-rel"/>
</dbReference>
<reference evidence="10 11" key="1">
    <citation type="submission" date="2020-08" db="EMBL/GenBank/DDBJ databases">
        <title>Lysobacter sp. II4 sp. nov., isolated from soil.</title>
        <authorList>
            <person name="Woo C.Y."/>
            <person name="Kim J."/>
        </authorList>
    </citation>
    <scope>NUCLEOTIDE SEQUENCE [LARGE SCALE GENOMIC DNA]</scope>
    <source>
        <strain evidence="10 11">II4</strain>
    </source>
</reference>
<dbReference type="PROSITE" id="PS00137">
    <property type="entry name" value="SUBTILASE_HIS"/>
    <property type="match status" value="1"/>
</dbReference>
<dbReference type="SUPFAM" id="SSF52743">
    <property type="entry name" value="Subtilisin-like"/>
    <property type="match status" value="1"/>
</dbReference>
<dbReference type="InterPro" id="IPR023828">
    <property type="entry name" value="Peptidase_S8_Ser-AS"/>
</dbReference>
<keyword evidence="3 6" id="KW-0378">Hydrolase</keyword>
<dbReference type="InterPro" id="IPR036852">
    <property type="entry name" value="Peptidase_S8/S53_dom_sf"/>
</dbReference>
<dbReference type="Pfam" id="PF22148">
    <property type="entry name" value="Fervidolysin_NPro-like"/>
    <property type="match status" value="1"/>
</dbReference>
<dbReference type="Proteomes" id="UP000516018">
    <property type="component" value="Chromosome"/>
</dbReference>
<gene>
    <name evidence="10" type="ORF">H8B22_12850</name>
</gene>
<dbReference type="PROSITE" id="PS00138">
    <property type="entry name" value="SUBTILASE_SER"/>
    <property type="match status" value="1"/>
</dbReference>
<organism evidence="10 11">
    <name type="scientific">Agrilutibacter terrestris</name>
    <dbReference type="NCBI Taxonomy" id="2865112"/>
    <lineage>
        <taxon>Bacteria</taxon>
        <taxon>Pseudomonadati</taxon>
        <taxon>Pseudomonadota</taxon>
        <taxon>Gammaproteobacteria</taxon>
        <taxon>Lysobacterales</taxon>
        <taxon>Lysobacteraceae</taxon>
        <taxon>Agrilutibacter</taxon>
    </lineage>
</organism>
<keyword evidence="4 6" id="KW-0720">Serine protease</keyword>
<keyword evidence="2 6" id="KW-0645">Protease</keyword>
<dbReference type="Pfam" id="PF00082">
    <property type="entry name" value="Peptidase_S8"/>
    <property type="match status" value="1"/>
</dbReference>
<feature type="active site" description="Charge relay system" evidence="5 6">
    <location>
        <position position="173"/>
    </location>
</feature>
<evidence type="ECO:0000256" key="1">
    <source>
        <dbReference type="ARBA" id="ARBA00011073"/>
    </source>
</evidence>
<feature type="signal peptide" evidence="7">
    <location>
        <begin position="1"/>
        <end position="26"/>
    </location>
</feature>
<evidence type="ECO:0000256" key="4">
    <source>
        <dbReference type="ARBA" id="ARBA00022825"/>
    </source>
</evidence>
<accession>A0A7H0FWD8</accession>
<dbReference type="GO" id="GO:0004252">
    <property type="term" value="F:serine-type endopeptidase activity"/>
    <property type="evidence" value="ECO:0007669"/>
    <property type="project" value="UniProtKB-UniRule"/>
</dbReference>
<dbReference type="AlphaFoldDB" id="A0A7H0FWD8"/>
<dbReference type="GO" id="GO:0006508">
    <property type="term" value="P:proteolysis"/>
    <property type="evidence" value="ECO:0007669"/>
    <property type="project" value="UniProtKB-KW"/>
</dbReference>
<sequence>MKHPFRTAALSAAVIATLGLSSAAVAGGRPDLVLAGLKAGKAHQAGELLVKFRDGSTAAQQTAVRQGLGAEKLDVVRQGNGKKGELALMRLPAGKDIAATVSALAANPNVEYAEPNWTYQHHATSNDSYYSNGSLWGMYGDASSPANQYGSQAAEAWAAGHTSCNGVVVGVIDEGIFYNHEDLAANIWTNPYDPADGIDNDGNGYVDDVRGWDFEGNTNNINSGGASDDHGTHVSGTIAGIGGNGKGVAGVCWSGVKLISGKFLGRRGGSTANAIKAIDYFNDLKARHGLNIVATNNSWGGGGFSQALQDAIGRADSAGILFIAAAGNDAYNNDTTASYPSNYPNANVIAVASTTSTGGLSSFSQWGPTTVDIGAPGSGIYSTVPVSSKGKLVSGYASYNGTSMATPHVTGAAALYASSHPGATAADIKAAILGSAVPTASLSGKVLTGGRLNVSGF</sequence>
<evidence type="ECO:0000256" key="5">
    <source>
        <dbReference type="PIRSR" id="PIRSR615500-1"/>
    </source>
</evidence>
<keyword evidence="11" id="KW-1185">Reference proteome</keyword>
<feature type="domain" description="Fervidolysin-like N-terminal prodomain" evidence="9">
    <location>
        <begin position="39"/>
        <end position="116"/>
    </location>
</feature>
<feature type="active site" description="Charge relay system" evidence="5 6">
    <location>
        <position position="403"/>
    </location>
</feature>
<dbReference type="RefSeq" id="WP_187711795.1">
    <property type="nucleotide sequence ID" value="NZ_CP060820.1"/>
</dbReference>
<dbReference type="PRINTS" id="PR00723">
    <property type="entry name" value="SUBTILISIN"/>
</dbReference>
<evidence type="ECO:0000256" key="6">
    <source>
        <dbReference type="PROSITE-ProRule" id="PRU01240"/>
    </source>
</evidence>
<dbReference type="KEGG" id="lsx:H8B22_12850"/>
<dbReference type="InterPro" id="IPR000209">
    <property type="entry name" value="Peptidase_S8/S53_dom"/>
</dbReference>
<keyword evidence="7" id="KW-0732">Signal</keyword>
<dbReference type="PROSITE" id="PS51892">
    <property type="entry name" value="SUBTILASE"/>
    <property type="match status" value="1"/>
</dbReference>
<dbReference type="Gene3D" id="3.40.50.200">
    <property type="entry name" value="Peptidase S8/S53 domain"/>
    <property type="match status" value="1"/>
</dbReference>
<evidence type="ECO:0000256" key="2">
    <source>
        <dbReference type="ARBA" id="ARBA00022670"/>
    </source>
</evidence>
<dbReference type="InterPro" id="IPR034204">
    <property type="entry name" value="PfSUB1-like_cat_dom"/>
</dbReference>
<evidence type="ECO:0000256" key="7">
    <source>
        <dbReference type="SAM" id="SignalP"/>
    </source>
</evidence>
<name>A0A7H0FWD8_9GAMM</name>
<dbReference type="InterPro" id="IPR022398">
    <property type="entry name" value="Peptidase_S8_His-AS"/>
</dbReference>
<evidence type="ECO:0000259" key="9">
    <source>
        <dbReference type="Pfam" id="PF22148"/>
    </source>
</evidence>
<feature type="domain" description="Peptidase S8/S53" evidence="8">
    <location>
        <begin position="165"/>
        <end position="436"/>
    </location>
</feature>
<dbReference type="EMBL" id="CP060820">
    <property type="protein sequence ID" value="QNP40354.1"/>
    <property type="molecule type" value="Genomic_DNA"/>
</dbReference>
<comment type="similarity">
    <text evidence="1 6">Belongs to the peptidase S8 family.</text>
</comment>
<dbReference type="CDD" id="cd07473">
    <property type="entry name" value="Peptidases_S8_Subtilisin_like"/>
    <property type="match status" value="1"/>
</dbReference>
<dbReference type="InterPro" id="IPR050131">
    <property type="entry name" value="Peptidase_S8_subtilisin-like"/>
</dbReference>